<reference evidence="3 4" key="1">
    <citation type="journal article" date="2021" name="Commun. Biol.">
        <title>The genome of Shorea leprosula (Dipterocarpaceae) highlights the ecological relevance of drought in aseasonal tropical rainforests.</title>
        <authorList>
            <person name="Ng K.K.S."/>
            <person name="Kobayashi M.J."/>
            <person name="Fawcett J.A."/>
            <person name="Hatakeyama M."/>
            <person name="Paape T."/>
            <person name="Ng C.H."/>
            <person name="Ang C.C."/>
            <person name="Tnah L.H."/>
            <person name="Lee C.T."/>
            <person name="Nishiyama T."/>
            <person name="Sese J."/>
            <person name="O'Brien M.J."/>
            <person name="Copetti D."/>
            <person name="Mohd Noor M.I."/>
            <person name="Ong R.C."/>
            <person name="Putra M."/>
            <person name="Sireger I.Z."/>
            <person name="Indrioko S."/>
            <person name="Kosugi Y."/>
            <person name="Izuno A."/>
            <person name="Isagi Y."/>
            <person name="Lee S.L."/>
            <person name="Shimizu K.K."/>
        </authorList>
    </citation>
    <scope>NUCLEOTIDE SEQUENCE [LARGE SCALE GENOMIC DNA]</scope>
    <source>
        <strain evidence="3">214</strain>
    </source>
</reference>
<gene>
    <name evidence="3" type="ORF">SLEP1_g12421</name>
</gene>
<dbReference type="EMBL" id="BPVZ01000014">
    <property type="protein sequence ID" value="GKU99597.1"/>
    <property type="molecule type" value="Genomic_DNA"/>
</dbReference>
<evidence type="ECO:0000256" key="1">
    <source>
        <dbReference type="SAM" id="Coils"/>
    </source>
</evidence>
<accession>A0AAV5IKG4</accession>
<comment type="caution">
    <text evidence="3">The sequence shown here is derived from an EMBL/GenBank/DDBJ whole genome shotgun (WGS) entry which is preliminary data.</text>
</comment>
<feature type="compositionally biased region" description="Low complexity" evidence="2">
    <location>
        <begin position="63"/>
        <end position="72"/>
    </location>
</feature>
<evidence type="ECO:0000256" key="2">
    <source>
        <dbReference type="SAM" id="MobiDB-lite"/>
    </source>
</evidence>
<feature type="region of interest" description="Disordered" evidence="2">
    <location>
        <begin position="34"/>
        <end position="76"/>
    </location>
</feature>
<dbReference type="AlphaFoldDB" id="A0AAV5IKG4"/>
<evidence type="ECO:0000313" key="3">
    <source>
        <dbReference type="EMBL" id="GKU99597.1"/>
    </source>
</evidence>
<keyword evidence="4" id="KW-1185">Reference proteome</keyword>
<sequence>MASFHDARELWGNQGREDEVDVISVEPITMIVPPKLQDLPRTLTPESSTSSSTGGDSGDHRSSTSSDSSTEETPVKRRVLKKLVAMHRAALHHKVADGAATVKGYKKLEEMVEDAYQGYGLQVTLLVPSVSLHQQNEMVLHLWEIKDDIFTNIKNKNQLLDHVKARGLVDLEALVTREQLALLGFVDLTNLHTEASWRGNVNEHKARGTVELGPVPNIKIILTSGHLLHQGVVHLTEVPAQHQDHVSSRELKLCPRAQEGARGNTLMLRMTFPSSDEGRVRGLSLPQPLQRDLPTCPRRQHVRSLSQHLSHYRQRAKGHVQQHGGHAALIKLMDVFSYTVALFECKQGALVQNRKLEQNCKQLASEKGSLADEVSCLQSSEMANRAASAESRADELARKVNELREELEKAQVEK</sequence>
<keyword evidence="1" id="KW-0175">Coiled coil</keyword>
<feature type="coiled-coil region" evidence="1">
    <location>
        <begin position="346"/>
        <end position="413"/>
    </location>
</feature>
<evidence type="ECO:0000313" key="4">
    <source>
        <dbReference type="Proteomes" id="UP001054252"/>
    </source>
</evidence>
<protein>
    <submittedName>
        <fullName evidence="3">Uncharacterized protein</fullName>
    </submittedName>
</protein>
<proteinExistence type="predicted"/>
<dbReference type="Proteomes" id="UP001054252">
    <property type="component" value="Unassembled WGS sequence"/>
</dbReference>
<organism evidence="3 4">
    <name type="scientific">Rubroshorea leprosula</name>
    <dbReference type="NCBI Taxonomy" id="152421"/>
    <lineage>
        <taxon>Eukaryota</taxon>
        <taxon>Viridiplantae</taxon>
        <taxon>Streptophyta</taxon>
        <taxon>Embryophyta</taxon>
        <taxon>Tracheophyta</taxon>
        <taxon>Spermatophyta</taxon>
        <taxon>Magnoliopsida</taxon>
        <taxon>eudicotyledons</taxon>
        <taxon>Gunneridae</taxon>
        <taxon>Pentapetalae</taxon>
        <taxon>rosids</taxon>
        <taxon>malvids</taxon>
        <taxon>Malvales</taxon>
        <taxon>Dipterocarpaceae</taxon>
        <taxon>Rubroshorea</taxon>
    </lineage>
</organism>
<name>A0AAV5IKG4_9ROSI</name>